<evidence type="ECO:0000313" key="3">
    <source>
        <dbReference type="EMBL" id="MBW7452610.1"/>
    </source>
</evidence>
<evidence type="ECO:0000313" key="4">
    <source>
        <dbReference type="Proteomes" id="UP001519887"/>
    </source>
</evidence>
<dbReference type="PROSITE" id="PS50975">
    <property type="entry name" value="ATP_GRASP"/>
    <property type="match status" value="1"/>
</dbReference>
<keyword evidence="4" id="KW-1185">Reference proteome</keyword>
<dbReference type="InterPro" id="IPR026838">
    <property type="entry name" value="YheC/D"/>
</dbReference>
<dbReference type="Gene3D" id="3.30.470.20">
    <property type="entry name" value="ATP-grasp fold, B domain"/>
    <property type="match status" value="1"/>
</dbReference>
<evidence type="ECO:0000256" key="1">
    <source>
        <dbReference type="PROSITE-ProRule" id="PRU00409"/>
    </source>
</evidence>
<dbReference type="Pfam" id="PF14398">
    <property type="entry name" value="ATPgrasp_YheCD"/>
    <property type="match status" value="1"/>
</dbReference>
<comment type="caution">
    <text evidence="3">The sequence shown here is derived from an EMBL/GenBank/DDBJ whole genome shotgun (WGS) entry which is preliminary data.</text>
</comment>
<gene>
    <name evidence="3" type="ORF">K0U00_00960</name>
</gene>
<feature type="domain" description="ATP-grasp" evidence="2">
    <location>
        <begin position="18"/>
        <end position="242"/>
    </location>
</feature>
<reference evidence="3 4" key="1">
    <citation type="submission" date="2021-07" db="EMBL/GenBank/DDBJ databases">
        <title>Paenibacillus radiodurans sp. nov., isolated from the southeastern edge of Tengger Desert.</title>
        <authorList>
            <person name="Zhang G."/>
        </authorList>
    </citation>
    <scope>NUCLEOTIDE SEQUENCE [LARGE SCALE GENOMIC DNA]</scope>
    <source>
        <strain evidence="3 4">CCM 7311</strain>
    </source>
</reference>
<accession>A0ABS7BVD5</accession>
<name>A0ABS7BVD5_9BACL</name>
<evidence type="ECO:0000259" key="2">
    <source>
        <dbReference type="PROSITE" id="PS50975"/>
    </source>
</evidence>
<organism evidence="3 4">
    <name type="scientific">Paenibacillus sepulcri</name>
    <dbReference type="NCBI Taxonomy" id="359917"/>
    <lineage>
        <taxon>Bacteria</taxon>
        <taxon>Bacillati</taxon>
        <taxon>Bacillota</taxon>
        <taxon>Bacilli</taxon>
        <taxon>Bacillales</taxon>
        <taxon>Paenibacillaceae</taxon>
        <taxon>Paenibacillus</taxon>
    </lineage>
</organism>
<dbReference type="Proteomes" id="UP001519887">
    <property type="component" value="Unassembled WGS sequence"/>
</dbReference>
<proteinExistence type="predicted"/>
<dbReference type="RefSeq" id="WP_210046594.1">
    <property type="nucleotide sequence ID" value="NZ_JBHLVU010000026.1"/>
</dbReference>
<sequence length="254" mass="29678">MAIQRVKSKWAKTNSLVKSEEMRDSIPTTKKWSSETLRSMLNEYKMVYVKPDQGTFGSGVIRVEKLENHYTYQLGTRIRNFSGFEAMAASLQTVIKSRTYLVQRGIHLLKHKGRRFDIRVMVQKNDRHEWESTGIIGRLSHPSKIVTNYHSGGTPMTIERLMQSHLTKVQTRNLKSRLRKLGVSVARQLQNDYPRLKELGVDVAVDTSFKPWILEVNTLPDPFLFRKLPDKRVFRKIYRYGLLYGRFKSTKKRS</sequence>
<keyword evidence="1" id="KW-0067">ATP-binding</keyword>
<dbReference type="EMBL" id="JAHZIK010000008">
    <property type="protein sequence ID" value="MBW7452610.1"/>
    <property type="molecule type" value="Genomic_DNA"/>
</dbReference>
<keyword evidence="1" id="KW-0547">Nucleotide-binding</keyword>
<dbReference type="SUPFAM" id="SSF56059">
    <property type="entry name" value="Glutathione synthetase ATP-binding domain-like"/>
    <property type="match status" value="1"/>
</dbReference>
<protein>
    <submittedName>
        <fullName evidence="3">YheC/YheD family protein</fullName>
    </submittedName>
</protein>
<dbReference type="InterPro" id="IPR011761">
    <property type="entry name" value="ATP-grasp"/>
</dbReference>